<dbReference type="EMBL" id="QWGR01000003">
    <property type="protein sequence ID" value="RIJ49293.1"/>
    <property type="molecule type" value="Genomic_DNA"/>
</dbReference>
<dbReference type="InterPro" id="IPR021683">
    <property type="entry name" value="DUF3267"/>
</dbReference>
<dbReference type="AlphaFoldDB" id="A0A399T5X6"/>
<evidence type="ECO:0000256" key="1">
    <source>
        <dbReference type="SAM" id="Phobius"/>
    </source>
</evidence>
<dbReference type="RefSeq" id="WP_119437180.1">
    <property type="nucleotide sequence ID" value="NZ_QWGR01000003.1"/>
</dbReference>
<protein>
    <submittedName>
        <fullName evidence="2">DUF3267 domain-containing protein</fullName>
    </submittedName>
</protein>
<comment type="caution">
    <text evidence="2">The sequence shown here is derived from an EMBL/GenBank/DDBJ whole genome shotgun (WGS) entry which is preliminary data.</text>
</comment>
<organism evidence="2 3">
    <name type="scientific">Maribellus luteus</name>
    <dbReference type="NCBI Taxonomy" id="2305463"/>
    <lineage>
        <taxon>Bacteria</taxon>
        <taxon>Pseudomonadati</taxon>
        <taxon>Bacteroidota</taxon>
        <taxon>Bacteroidia</taxon>
        <taxon>Marinilabiliales</taxon>
        <taxon>Prolixibacteraceae</taxon>
        <taxon>Maribellus</taxon>
    </lineage>
</organism>
<sequence>MVNPTIQELQDPERFELIAELSHENIKSFVLDQLGQGGRITIAFMIYQSLMIIMGMFLVTRAIIQALHDAPENLYFTIAALLFCFTALIPVHELLHGLAIKLSGAPTVHYGAYFRKFIFYAEADRHVINGTQFTWIALTPLLVVKLVTLVLSLFFWHTPWLYFFLLTMAVHSLFCAGDIGLLSVLYRHKNAEIYTFDVKAEKKSYYYLKKK</sequence>
<evidence type="ECO:0000313" key="3">
    <source>
        <dbReference type="Proteomes" id="UP000265926"/>
    </source>
</evidence>
<feature type="transmembrane region" description="Helical" evidence="1">
    <location>
        <begin position="135"/>
        <end position="156"/>
    </location>
</feature>
<keyword evidence="3" id="KW-1185">Reference proteome</keyword>
<reference evidence="2 3" key="1">
    <citation type="submission" date="2018-08" db="EMBL/GenBank/DDBJ databases">
        <title>Pallidiluteibacterium maritimus gen. nov., sp. nov., isolated from coastal sediment.</title>
        <authorList>
            <person name="Zhou L.Y."/>
        </authorList>
    </citation>
    <scope>NUCLEOTIDE SEQUENCE [LARGE SCALE GENOMIC DNA]</scope>
    <source>
        <strain evidence="2 3">XSD2</strain>
    </source>
</reference>
<dbReference type="Proteomes" id="UP000265926">
    <property type="component" value="Unassembled WGS sequence"/>
</dbReference>
<feature type="transmembrane region" description="Helical" evidence="1">
    <location>
        <begin position="162"/>
        <end position="186"/>
    </location>
</feature>
<keyword evidence="1" id="KW-0812">Transmembrane</keyword>
<keyword evidence="1" id="KW-1133">Transmembrane helix</keyword>
<evidence type="ECO:0000313" key="2">
    <source>
        <dbReference type="EMBL" id="RIJ49293.1"/>
    </source>
</evidence>
<feature type="transmembrane region" description="Helical" evidence="1">
    <location>
        <begin position="73"/>
        <end position="91"/>
    </location>
</feature>
<proteinExistence type="predicted"/>
<accession>A0A399T5X6</accession>
<dbReference type="Pfam" id="PF11667">
    <property type="entry name" value="DUF3267"/>
    <property type="match status" value="1"/>
</dbReference>
<gene>
    <name evidence="2" type="ORF">D1614_07030</name>
</gene>
<name>A0A399T5X6_9BACT</name>
<feature type="transmembrane region" description="Helical" evidence="1">
    <location>
        <begin position="44"/>
        <end position="67"/>
    </location>
</feature>
<dbReference type="OrthoDB" id="1119336at2"/>
<keyword evidence="1" id="KW-0472">Membrane</keyword>